<dbReference type="SMART" id="SM00554">
    <property type="entry name" value="FAS1"/>
    <property type="match status" value="2"/>
</dbReference>
<dbReference type="Proteomes" id="UP000593562">
    <property type="component" value="Unassembled WGS sequence"/>
</dbReference>
<dbReference type="Pfam" id="PF02469">
    <property type="entry name" value="Fasciclin"/>
    <property type="match status" value="2"/>
</dbReference>
<evidence type="ECO:0000256" key="1">
    <source>
        <dbReference type="ARBA" id="ARBA00007843"/>
    </source>
</evidence>
<protein>
    <recommendedName>
        <fullName evidence="3">FAS1 domain-containing protein</fullName>
    </recommendedName>
</protein>
<reference evidence="4 5" key="1">
    <citation type="journal article" date="2020" name="Nat. Commun.">
        <title>Genome of Tripterygium wilfordii and identification of cytochrome P450 involved in triptolide biosynthesis.</title>
        <authorList>
            <person name="Tu L."/>
            <person name="Su P."/>
            <person name="Zhang Z."/>
            <person name="Gao L."/>
            <person name="Wang J."/>
            <person name="Hu T."/>
            <person name="Zhou J."/>
            <person name="Zhang Y."/>
            <person name="Zhao Y."/>
            <person name="Liu Y."/>
            <person name="Song Y."/>
            <person name="Tong Y."/>
            <person name="Lu Y."/>
            <person name="Yang J."/>
            <person name="Xu C."/>
            <person name="Jia M."/>
            <person name="Peters R.J."/>
            <person name="Huang L."/>
            <person name="Gao W."/>
        </authorList>
    </citation>
    <scope>NUCLEOTIDE SEQUENCE [LARGE SCALE GENOMIC DNA]</scope>
    <source>
        <strain evidence="5">cv. XIE 37</strain>
        <tissue evidence="4">Leaf</tissue>
    </source>
</reference>
<dbReference type="PROSITE" id="PS50213">
    <property type="entry name" value="FAS1"/>
    <property type="match status" value="1"/>
</dbReference>
<organism evidence="4 5">
    <name type="scientific">Tripterygium wilfordii</name>
    <name type="common">Thunder God vine</name>
    <dbReference type="NCBI Taxonomy" id="458696"/>
    <lineage>
        <taxon>Eukaryota</taxon>
        <taxon>Viridiplantae</taxon>
        <taxon>Streptophyta</taxon>
        <taxon>Embryophyta</taxon>
        <taxon>Tracheophyta</taxon>
        <taxon>Spermatophyta</taxon>
        <taxon>Magnoliopsida</taxon>
        <taxon>eudicotyledons</taxon>
        <taxon>Gunneridae</taxon>
        <taxon>Pentapetalae</taxon>
        <taxon>rosids</taxon>
        <taxon>fabids</taxon>
        <taxon>Celastrales</taxon>
        <taxon>Celastraceae</taxon>
        <taxon>Tripterygium</taxon>
    </lineage>
</organism>
<dbReference type="Gene3D" id="2.30.180.10">
    <property type="entry name" value="FAS1 domain"/>
    <property type="match status" value="2"/>
</dbReference>
<dbReference type="AlphaFoldDB" id="A0A7J7D266"/>
<dbReference type="InterPro" id="IPR000782">
    <property type="entry name" value="FAS1_domain"/>
</dbReference>
<dbReference type="InParanoid" id="A0A7J7D266"/>
<evidence type="ECO:0000259" key="3">
    <source>
        <dbReference type="PROSITE" id="PS50213"/>
    </source>
</evidence>
<dbReference type="PANTHER" id="PTHR33985">
    <property type="entry name" value="OS02G0491300 PROTEIN-RELATED"/>
    <property type="match status" value="1"/>
</dbReference>
<keyword evidence="5" id="KW-1185">Reference proteome</keyword>
<keyword evidence="2" id="KW-0732">Signal</keyword>
<dbReference type="PANTHER" id="PTHR33985:SF21">
    <property type="entry name" value="FASCICLIN-LIKE ARABINOGALACTAN PROTEIN 20-RELATED"/>
    <property type="match status" value="1"/>
</dbReference>
<evidence type="ECO:0000256" key="2">
    <source>
        <dbReference type="SAM" id="SignalP"/>
    </source>
</evidence>
<feature type="chain" id="PRO_5029729449" description="FAS1 domain-containing protein" evidence="2">
    <location>
        <begin position="21"/>
        <end position="331"/>
    </location>
</feature>
<evidence type="ECO:0000313" key="4">
    <source>
        <dbReference type="EMBL" id="KAF5740452.1"/>
    </source>
</evidence>
<name>A0A7J7D266_TRIWF</name>
<evidence type="ECO:0000313" key="5">
    <source>
        <dbReference type="Proteomes" id="UP000593562"/>
    </source>
</evidence>
<proteinExistence type="inferred from homology"/>
<dbReference type="InterPro" id="IPR036378">
    <property type="entry name" value="FAS1_dom_sf"/>
</dbReference>
<feature type="signal peptide" evidence="2">
    <location>
        <begin position="1"/>
        <end position="20"/>
    </location>
</feature>
<dbReference type="OrthoDB" id="1893649at2759"/>
<dbReference type="EMBL" id="JAAARO010000011">
    <property type="protein sequence ID" value="KAF5740452.1"/>
    <property type="molecule type" value="Genomic_DNA"/>
</dbReference>
<comment type="similarity">
    <text evidence="1">Belongs to the fasciclin-like AGP family.</text>
</comment>
<comment type="caution">
    <text evidence="4">The sequence shown here is derived from an EMBL/GenBank/DDBJ whole genome shotgun (WGS) entry which is preliminary data.</text>
</comment>
<accession>A0A7J7D266</accession>
<dbReference type="SUPFAM" id="SSF82153">
    <property type="entry name" value="FAS1 domain"/>
    <property type="match status" value="2"/>
</dbReference>
<dbReference type="InterPro" id="IPR052806">
    <property type="entry name" value="Fasciclin-like_AGP"/>
</dbReference>
<sequence>MEAILLFLLTFLSLSSTSLASSSSLLRAADILSDSGYLSMALTLRITIKHLHLESSATTVFAPSDPAFAKSGQPSLVELQYHILPITFSRENFTALSFGSRIPTLCSNRSLIVTASSDYSDEFSINGVSLQGSLLFDDERVVIYGIDDFFNSSYEIPPRLVPQEGFNGSIESVDQFGNASGLLISKGYSIMAALLNVQLFTNQTRLTIFAPVDEAMEANARDISDYSVVFRQHVVPRFLPWQDMGKIEDGTILSTFSDGFWITVTRSGDVLVLNGIPVICPDMYYSDWLVAHGINQLLPSLEKQVLIGDSFSELEGEEVQNQHDYTEYEVP</sequence>
<gene>
    <name evidence="4" type="ORF">HS088_TW11G00521</name>
</gene>
<feature type="domain" description="FAS1" evidence="3">
    <location>
        <begin position="163"/>
        <end position="298"/>
    </location>
</feature>